<organism evidence="9 10">
    <name type="scientific">Rhodococcus qingshengii JCM 15477</name>
    <dbReference type="NCBI Taxonomy" id="1303681"/>
    <lineage>
        <taxon>Bacteria</taxon>
        <taxon>Bacillati</taxon>
        <taxon>Actinomycetota</taxon>
        <taxon>Actinomycetes</taxon>
        <taxon>Mycobacteriales</taxon>
        <taxon>Nocardiaceae</taxon>
        <taxon>Rhodococcus</taxon>
        <taxon>Rhodococcus erythropolis group</taxon>
    </lineage>
</organism>
<feature type="transmembrane region" description="Helical" evidence="7">
    <location>
        <begin position="142"/>
        <end position="161"/>
    </location>
</feature>
<evidence type="ECO:0000313" key="10">
    <source>
        <dbReference type="Proteomes" id="UP000831484"/>
    </source>
</evidence>
<dbReference type="GO" id="GO:0022857">
    <property type="term" value="F:transmembrane transporter activity"/>
    <property type="evidence" value="ECO:0007669"/>
    <property type="project" value="InterPro"/>
</dbReference>
<dbReference type="PANTHER" id="PTHR23511">
    <property type="entry name" value="SYNAPTIC VESICLE GLYCOPROTEIN 2"/>
    <property type="match status" value="1"/>
</dbReference>
<comment type="subcellular location">
    <subcellularLocation>
        <location evidence="1">Cell membrane</location>
        <topology evidence="1">Multi-pass membrane protein</topology>
    </subcellularLocation>
</comment>
<keyword evidence="9" id="KW-0614">Plasmid</keyword>
<feature type="region of interest" description="Disordered" evidence="6">
    <location>
        <begin position="441"/>
        <end position="463"/>
    </location>
</feature>
<evidence type="ECO:0000256" key="5">
    <source>
        <dbReference type="ARBA" id="ARBA00023136"/>
    </source>
</evidence>
<dbReference type="GO" id="GO:0005886">
    <property type="term" value="C:plasma membrane"/>
    <property type="evidence" value="ECO:0007669"/>
    <property type="project" value="UniProtKB-SubCell"/>
</dbReference>
<evidence type="ECO:0000256" key="3">
    <source>
        <dbReference type="ARBA" id="ARBA00022692"/>
    </source>
</evidence>
<proteinExistence type="predicted"/>
<dbReference type="AlphaFoldDB" id="A0AB38RMA7"/>
<keyword evidence="5 7" id="KW-0472">Membrane</keyword>
<keyword evidence="10" id="KW-1185">Reference proteome</keyword>
<evidence type="ECO:0000313" key="9">
    <source>
        <dbReference type="EMBL" id="UPU46530.1"/>
    </source>
</evidence>
<dbReference type="RefSeq" id="WP_064075667.1">
    <property type="nucleotide sequence ID" value="NZ_CP096567.1"/>
</dbReference>
<gene>
    <name evidence="9" type="ORF">M0639_32915</name>
</gene>
<dbReference type="PROSITE" id="PS50850">
    <property type="entry name" value="MFS"/>
    <property type="match status" value="1"/>
</dbReference>
<feature type="domain" description="Major facilitator superfamily (MFS) profile" evidence="8">
    <location>
        <begin position="18"/>
        <end position="428"/>
    </location>
</feature>
<evidence type="ECO:0000256" key="2">
    <source>
        <dbReference type="ARBA" id="ARBA00022448"/>
    </source>
</evidence>
<name>A0AB38RMA7_RHOSG</name>
<evidence type="ECO:0000256" key="4">
    <source>
        <dbReference type="ARBA" id="ARBA00022989"/>
    </source>
</evidence>
<reference evidence="10" key="1">
    <citation type="journal article" date="2022" name="Environ. Microbiol.">
        <title>Functional analysis, diversity, and distribution of carbendazim hydrolases MheI and CbmA, responsible for the initial step in carbendazim degradation.</title>
        <authorList>
            <person name="Zhang M."/>
            <person name="Bai X."/>
            <person name="Li Q."/>
            <person name="Zhang L."/>
            <person name="Zhu Q."/>
            <person name="Gao S."/>
            <person name="Ke Z."/>
            <person name="Jiang M."/>
            <person name="Hu J."/>
            <person name="Qiu J."/>
            <person name="Hong Q."/>
        </authorList>
    </citation>
    <scope>NUCLEOTIDE SEQUENCE [LARGE SCALE GENOMIC DNA]</scope>
    <source>
        <strain evidence="10">djl-6</strain>
    </source>
</reference>
<protein>
    <submittedName>
        <fullName evidence="9">MFS transporter</fullName>
    </submittedName>
</protein>
<evidence type="ECO:0000256" key="7">
    <source>
        <dbReference type="SAM" id="Phobius"/>
    </source>
</evidence>
<dbReference type="SUPFAM" id="SSF103473">
    <property type="entry name" value="MFS general substrate transporter"/>
    <property type="match status" value="1"/>
</dbReference>
<keyword evidence="2" id="KW-0813">Transport</keyword>
<feature type="transmembrane region" description="Helical" evidence="7">
    <location>
        <begin position="55"/>
        <end position="76"/>
    </location>
</feature>
<evidence type="ECO:0000256" key="1">
    <source>
        <dbReference type="ARBA" id="ARBA00004651"/>
    </source>
</evidence>
<geneLocation type="plasmid" evidence="9 10">
    <name>pdjl-6-4</name>
</geneLocation>
<feature type="transmembrane region" description="Helical" evidence="7">
    <location>
        <begin position="249"/>
        <end position="269"/>
    </location>
</feature>
<dbReference type="InterPro" id="IPR005828">
    <property type="entry name" value="MFS_sugar_transport-like"/>
</dbReference>
<feature type="transmembrane region" description="Helical" evidence="7">
    <location>
        <begin position="401"/>
        <end position="424"/>
    </location>
</feature>
<dbReference type="InterPro" id="IPR036259">
    <property type="entry name" value="MFS_trans_sf"/>
</dbReference>
<dbReference type="InterPro" id="IPR020846">
    <property type="entry name" value="MFS_dom"/>
</dbReference>
<dbReference type="Pfam" id="PF00083">
    <property type="entry name" value="Sugar_tr"/>
    <property type="match status" value="1"/>
</dbReference>
<evidence type="ECO:0000259" key="8">
    <source>
        <dbReference type="PROSITE" id="PS50850"/>
    </source>
</evidence>
<feature type="transmembrane region" description="Helical" evidence="7">
    <location>
        <begin position="289"/>
        <end position="307"/>
    </location>
</feature>
<dbReference type="Gene3D" id="1.20.1250.20">
    <property type="entry name" value="MFS general substrate transporter like domains"/>
    <property type="match status" value="1"/>
</dbReference>
<dbReference type="PANTHER" id="PTHR23511:SF34">
    <property type="entry name" value="SYNAPTIC VESICLE GLYCOPROTEIN 2"/>
    <property type="match status" value="1"/>
</dbReference>
<feature type="transmembrane region" description="Helical" evidence="7">
    <location>
        <begin position="373"/>
        <end position="395"/>
    </location>
</feature>
<dbReference type="EMBL" id="CP096567">
    <property type="protein sequence ID" value="UPU46530.1"/>
    <property type="molecule type" value="Genomic_DNA"/>
</dbReference>
<accession>A0AB38RMA7</accession>
<feature type="transmembrane region" description="Helical" evidence="7">
    <location>
        <begin position="338"/>
        <end position="361"/>
    </location>
</feature>
<feature type="transmembrane region" description="Helical" evidence="7">
    <location>
        <begin position="314"/>
        <end position="332"/>
    </location>
</feature>
<keyword evidence="4 7" id="KW-1133">Transmembrane helix</keyword>
<feature type="transmembrane region" description="Helical" evidence="7">
    <location>
        <begin position="108"/>
        <end position="130"/>
    </location>
</feature>
<keyword evidence="3 7" id="KW-0812">Transmembrane</keyword>
<dbReference type="Proteomes" id="UP000831484">
    <property type="component" value="Plasmid pdjl-6-4"/>
</dbReference>
<feature type="transmembrane region" description="Helical" evidence="7">
    <location>
        <begin position="83"/>
        <end position="102"/>
    </location>
</feature>
<evidence type="ECO:0000256" key="6">
    <source>
        <dbReference type="SAM" id="MobiDB-lite"/>
    </source>
</evidence>
<feature type="transmembrane region" description="Helical" evidence="7">
    <location>
        <begin position="173"/>
        <end position="194"/>
    </location>
</feature>
<sequence>MKLHPLDDAPLSGFHKRLALYAAGGPFLDGYILSSIGVALVAAGPELELSTVMKGLIGAGALIGMLFGGAVSGFLTDRFGRQVMFTLDLGLIAAISVSQFFVTEGWMLLVARLFLGACVAADYPMASSLLTEFSPRKYRGQFLSGLVCMFFIGAAAAYFVGDAMLRHLGDDGWRWFLASAAVPALTLLLLRLGTPESPRWLLSRGRGSEAQQVLTRVYGAHVTVADIAQDAGPTSTWRDLLRRGYLGRLVYVVIFYTCSNIPVFAIYTFGPEILGAFGLESISDNIGSAVLEFLFLIGVVTALLVINKTGRRRMVIWGSILAGLALLVLGLAPEASPLVVVTAFTSFAIFNGGPQVLTWVYPNELFPTAIRATAVGIVTALTRVGSAVGVFLVPLSLEHLGIGGTMLIAAAILIFGGVVSIIWAPETTGLSLDEASSIDNGAGGHRPAAQTGQSPLAAKSDRY</sequence>
<feature type="transmembrane region" description="Helical" evidence="7">
    <location>
        <begin position="20"/>
        <end position="43"/>
    </location>
</feature>
<dbReference type="CDD" id="cd17316">
    <property type="entry name" value="MFS_SV2_like"/>
    <property type="match status" value="1"/>
</dbReference>